<proteinExistence type="predicted"/>
<reference evidence="2" key="1">
    <citation type="submission" date="2019-11" db="EMBL/GenBank/DDBJ databases">
        <title>Isolation and characterization of a novel species in the genus Sulfuriferula.</title>
        <authorList>
            <person name="Mochizuki J."/>
            <person name="Kojima H."/>
            <person name="Fukui M."/>
        </authorList>
    </citation>
    <scope>NUCLEOTIDE SEQUENCE [LARGE SCALE GENOMIC DNA]</scope>
    <source>
        <strain evidence="2">SGTM</strain>
    </source>
</reference>
<evidence type="ECO:0000313" key="1">
    <source>
        <dbReference type="EMBL" id="BBP00753.1"/>
    </source>
</evidence>
<sequence>MHATTLSFRAGDEFAQQTRSMANAIGLKSSDYIRQAVNEKNERVMAEHIAMLSRELAAEHLSFNESLEGSLADGLD</sequence>
<organism evidence="1 2">
    <name type="scientific">Sulfuriferula nivalis</name>
    <dbReference type="NCBI Taxonomy" id="2675298"/>
    <lineage>
        <taxon>Bacteria</taxon>
        <taxon>Pseudomonadati</taxon>
        <taxon>Pseudomonadota</taxon>
        <taxon>Betaproteobacteria</taxon>
        <taxon>Nitrosomonadales</taxon>
        <taxon>Sulfuricellaceae</taxon>
        <taxon>Sulfuriferula</taxon>
    </lineage>
</organism>
<accession>A0A809S8S9</accession>
<dbReference type="Proteomes" id="UP000463939">
    <property type="component" value="Chromosome"/>
</dbReference>
<name>A0A809S8S9_9PROT</name>
<dbReference type="RefSeq" id="WP_162084624.1">
    <property type="nucleotide sequence ID" value="NZ_AP021881.1"/>
</dbReference>
<keyword evidence="2" id="KW-1185">Reference proteome</keyword>
<dbReference type="AlphaFoldDB" id="A0A809S8S9"/>
<evidence type="ECO:0000313" key="2">
    <source>
        <dbReference type="Proteomes" id="UP000463939"/>
    </source>
</evidence>
<protein>
    <submittedName>
        <fullName evidence="1">Uncharacterized protein</fullName>
    </submittedName>
</protein>
<dbReference type="KEGG" id="sniv:SFSGTM_14610"/>
<dbReference type="EMBL" id="AP021881">
    <property type="protein sequence ID" value="BBP00753.1"/>
    <property type="molecule type" value="Genomic_DNA"/>
</dbReference>
<gene>
    <name evidence="1" type="ORF">SFSGTM_14610</name>
</gene>